<dbReference type="AlphaFoldDB" id="A0A7H9BK79"/>
<dbReference type="EMBL" id="CP058627">
    <property type="protein sequence ID" value="QLG87894.1"/>
    <property type="molecule type" value="Genomic_DNA"/>
</dbReference>
<dbReference type="RefSeq" id="WP_179357974.1">
    <property type="nucleotide sequence ID" value="NZ_CP058627.1"/>
</dbReference>
<organism evidence="4 5">
    <name type="scientific">Chitinibacter bivalviorum</name>
    <dbReference type="NCBI Taxonomy" id="2739434"/>
    <lineage>
        <taxon>Bacteria</taxon>
        <taxon>Pseudomonadati</taxon>
        <taxon>Pseudomonadota</taxon>
        <taxon>Betaproteobacteria</taxon>
        <taxon>Neisseriales</taxon>
        <taxon>Chitinibacteraceae</taxon>
        <taxon>Chitinibacter</taxon>
    </lineage>
</organism>
<keyword evidence="2" id="KW-0812">Transmembrane</keyword>
<keyword evidence="5" id="KW-1185">Reference proteome</keyword>
<dbReference type="Proteomes" id="UP000509597">
    <property type="component" value="Chromosome"/>
</dbReference>
<accession>A0A7H9BK79</accession>
<feature type="coiled-coil region" evidence="1">
    <location>
        <begin position="180"/>
        <end position="207"/>
    </location>
</feature>
<proteinExistence type="predicted"/>
<evidence type="ECO:0000313" key="4">
    <source>
        <dbReference type="EMBL" id="QLG87894.1"/>
    </source>
</evidence>
<dbReference type="InterPro" id="IPR003399">
    <property type="entry name" value="Mce/MlaD"/>
</dbReference>
<dbReference type="InterPro" id="IPR052336">
    <property type="entry name" value="MlaD_Phospholipid_Transporter"/>
</dbReference>
<sequence>MKQHQFLKDIDPRFQLLGWRVGLFASVIGLIIVILVLVLAERQGLFNSKTRVHFIAESGAGLVPGMQVRLSGFRIGVVDEVALDGPGMVDVDLLIEQQYMKWVKSDSIAILQQEGVIGDHFIEISGGTKTGKELAEGGTLSFVPAMGLADIAVDLRNRTVPIFDSIQQTLDYLNDPKGDIRQTLTNVQQLTAEVRQTREKVDQVLLRADGLLDQEGRATLASADKLLNRADVIASEVAKQLPHLFAGAASTMVSVQALSNDASAAMHMTRKTVEKSAPYIPGLIRDSDALIQRGDQTLEGLQQTWPLSRAFSTPALLAPTAESR</sequence>
<keyword evidence="2" id="KW-1133">Transmembrane helix</keyword>
<reference evidence="4 5" key="1">
    <citation type="submission" date="2020-07" db="EMBL/GenBank/DDBJ databases">
        <title>Complete genome sequence of Chitinibacter sp. 2T18.</title>
        <authorList>
            <person name="Bae J.-W."/>
            <person name="Choi J.-W."/>
        </authorList>
    </citation>
    <scope>NUCLEOTIDE SEQUENCE [LARGE SCALE GENOMIC DNA]</scope>
    <source>
        <strain evidence="4 5">2T18</strain>
    </source>
</reference>
<protein>
    <submittedName>
        <fullName evidence="4">MCE family protein</fullName>
    </submittedName>
</protein>
<dbReference type="PANTHER" id="PTHR33371">
    <property type="entry name" value="INTERMEMBRANE PHOSPHOLIPID TRANSPORT SYSTEM BINDING PROTEIN MLAD-RELATED"/>
    <property type="match status" value="1"/>
</dbReference>
<evidence type="ECO:0000256" key="1">
    <source>
        <dbReference type="SAM" id="Coils"/>
    </source>
</evidence>
<evidence type="ECO:0000256" key="2">
    <source>
        <dbReference type="SAM" id="Phobius"/>
    </source>
</evidence>
<feature type="domain" description="Mce/MlaD" evidence="3">
    <location>
        <begin position="50"/>
        <end position="127"/>
    </location>
</feature>
<keyword evidence="1" id="KW-0175">Coiled coil</keyword>
<dbReference type="PANTHER" id="PTHR33371:SF4">
    <property type="entry name" value="INTERMEMBRANE PHOSPHOLIPID TRANSPORT SYSTEM BINDING PROTEIN MLAD"/>
    <property type="match status" value="1"/>
</dbReference>
<dbReference type="KEGG" id="chiz:HQ393_06260"/>
<name>A0A7H9BK79_9NEIS</name>
<gene>
    <name evidence="4" type="ORF">HQ393_06260</name>
</gene>
<evidence type="ECO:0000259" key="3">
    <source>
        <dbReference type="Pfam" id="PF02470"/>
    </source>
</evidence>
<feature type="transmembrane region" description="Helical" evidence="2">
    <location>
        <begin position="21"/>
        <end position="40"/>
    </location>
</feature>
<dbReference type="Pfam" id="PF02470">
    <property type="entry name" value="MlaD"/>
    <property type="match status" value="1"/>
</dbReference>
<keyword evidence="2" id="KW-0472">Membrane</keyword>
<evidence type="ECO:0000313" key="5">
    <source>
        <dbReference type="Proteomes" id="UP000509597"/>
    </source>
</evidence>